<dbReference type="InterPro" id="IPR036397">
    <property type="entry name" value="RNaseH_sf"/>
</dbReference>
<dbReference type="InterPro" id="IPR001357">
    <property type="entry name" value="BRCT_dom"/>
</dbReference>
<sequence>MEKGNINFVAIDFETMTPELTSACAVGMVQVVNGVIMQKFYSLIKPYPDERTERNTFVHGITEEMVENAPTWDIVFPVLRSFAQSGCIVCHNEGTEANIISRLAEVYNLDMPRYQIIDTMRLLPGNNSLKKMCELMEIEMHDHHDALADATACAEIVLKGAGIDVTHHHYEKPDYKAHKSLTGEVKQPLADEDVANKDNPFFHQKVVITGVFTAFPDREKLAFRLRDCGADINSSISAKTNIVVKGEGAGPSKMEKIKKLNEKGANIRVIEEKEMVEIVEKYGI</sequence>
<keyword evidence="1" id="KW-0269">Exonuclease</keyword>
<dbReference type="InterPro" id="IPR013520">
    <property type="entry name" value="Ribonucl_H"/>
</dbReference>
<dbReference type="GO" id="GO:0008408">
    <property type="term" value="F:3'-5' exonuclease activity"/>
    <property type="evidence" value="ECO:0007669"/>
    <property type="project" value="TreeGrafter"/>
</dbReference>
<dbReference type="PROSITE" id="PS50172">
    <property type="entry name" value="BRCT"/>
    <property type="match status" value="1"/>
</dbReference>
<dbReference type="PANTHER" id="PTHR30231:SF42">
    <property type="entry name" value="EXONUCLEASE"/>
    <property type="match status" value="1"/>
</dbReference>
<dbReference type="Gene3D" id="3.40.50.10190">
    <property type="entry name" value="BRCT domain"/>
    <property type="match status" value="1"/>
</dbReference>
<dbReference type="SUPFAM" id="SSF52113">
    <property type="entry name" value="BRCT domain"/>
    <property type="match status" value="1"/>
</dbReference>
<protein>
    <submittedName>
        <fullName evidence="1">Exonuclease</fullName>
    </submittedName>
</protein>
<comment type="caution">
    <text evidence="1">The sequence shown here is derived from an EMBL/GenBank/DDBJ whole genome shotgun (WGS) entry which is preliminary data.</text>
</comment>
<accession>A0A646HDF3</accession>
<keyword evidence="1" id="KW-0540">Nuclease</keyword>
<dbReference type="CDD" id="cd17748">
    <property type="entry name" value="BRCT_DNA_ligase_like"/>
    <property type="match status" value="1"/>
</dbReference>
<name>A0A646HDF3_9BACT</name>
<proteinExistence type="predicted"/>
<dbReference type="GO" id="GO:0005829">
    <property type="term" value="C:cytosol"/>
    <property type="evidence" value="ECO:0007669"/>
    <property type="project" value="TreeGrafter"/>
</dbReference>
<dbReference type="EMBL" id="VZBQ01000151">
    <property type="protein sequence ID" value="MQN91042.1"/>
    <property type="molecule type" value="Genomic_DNA"/>
</dbReference>
<keyword evidence="1" id="KW-0378">Hydrolase</keyword>
<evidence type="ECO:0000313" key="2">
    <source>
        <dbReference type="Proteomes" id="UP000420635"/>
    </source>
</evidence>
<dbReference type="SMART" id="SM00292">
    <property type="entry name" value="BRCT"/>
    <property type="match status" value="1"/>
</dbReference>
<dbReference type="AlphaFoldDB" id="A0A646HDF3"/>
<dbReference type="GO" id="GO:0006259">
    <property type="term" value="P:DNA metabolic process"/>
    <property type="evidence" value="ECO:0007669"/>
    <property type="project" value="UniProtKB-ARBA"/>
</dbReference>
<reference evidence="2" key="1">
    <citation type="submission" date="2019-09" db="EMBL/GenBank/DDBJ databases">
        <title>Distinct polysaccharide growth profiles of human intestinal Prevotella copri isolates.</title>
        <authorList>
            <person name="Fehlner-Peach H."/>
            <person name="Magnabosco C."/>
            <person name="Raghavan V."/>
            <person name="Scher J.U."/>
            <person name="Tett A."/>
            <person name="Cox L.M."/>
            <person name="Gottsegen C."/>
            <person name="Watters A."/>
            <person name="Wiltshire- Gordon J.D."/>
            <person name="Segata N."/>
            <person name="Bonneau R."/>
            <person name="Littman D.R."/>
        </authorList>
    </citation>
    <scope>NUCLEOTIDE SEQUENCE [LARGE SCALE GENOMIC DNA]</scope>
    <source>
        <strain evidence="2">iP54</strain>
    </source>
</reference>
<dbReference type="Proteomes" id="UP000420635">
    <property type="component" value="Unassembled WGS sequence"/>
</dbReference>
<dbReference type="RefSeq" id="WP_153112338.1">
    <property type="nucleotide sequence ID" value="NZ_VZAS01000004.1"/>
</dbReference>
<gene>
    <name evidence="1" type="ORF">F7D59_14570</name>
</gene>
<dbReference type="SUPFAM" id="SSF53098">
    <property type="entry name" value="Ribonuclease H-like"/>
    <property type="match status" value="1"/>
</dbReference>
<dbReference type="Pfam" id="PF00929">
    <property type="entry name" value="RNase_T"/>
    <property type="match status" value="1"/>
</dbReference>
<dbReference type="InterPro" id="IPR012337">
    <property type="entry name" value="RNaseH-like_sf"/>
</dbReference>
<dbReference type="PANTHER" id="PTHR30231">
    <property type="entry name" value="DNA POLYMERASE III SUBUNIT EPSILON"/>
    <property type="match status" value="1"/>
</dbReference>
<evidence type="ECO:0000313" key="1">
    <source>
        <dbReference type="EMBL" id="MQN91042.1"/>
    </source>
</evidence>
<dbReference type="Pfam" id="PF00533">
    <property type="entry name" value="BRCT"/>
    <property type="match status" value="1"/>
</dbReference>
<dbReference type="SMART" id="SM00479">
    <property type="entry name" value="EXOIII"/>
    <property type="match status" value="1"/>
</dbReference>
<organism evidence="1 2">
    <name type="scientific">Segatella copri</name>
    <dbReference type="NCBI Taxonomy" id="165179"/>
    <lineage>
        <taxon>Bacteria</taxon>
        <taxon>Pseudomonadati</taxon>
        <taxon>Bacteroidota</taxon>
        <taxon>Bacteroidia</taxon>
        <taxon>Bacteroidales</taxon>
        <taxon>Prevotellaceae</taxon>
        <taxon>Segatella</taxon>
    </lineage>
</organism>
<dbReference type="GO" id="GO:0003676">
    <property type="term" value="F:nucleic acid binding"/>
    <property type="evidence" value="ECO:0007669"/>
    <property type="project" value="InterPro"/>
</dbReference>
<dbReference type="InterPro" id="IPR036420">
    <property type="entry name" value="BRCT_dom_sf"/>
</dbReference>
<dbReference type="Gene3D" id="3.30.420.10">
    <property type="entry name" value="Ribonuclease H-like superfamily/Ribonuclease H"/>
    <property type="match status" value="1"/>
</dbReference>